<accession>A0A1V3U329</accession>
<gene>
    <name evidence="2" type="ORF">BMF97_03230</name>
</gene>
<name>A0A1V3U329_ELIME</name>
<organism evidence="2 3">
    <name type="scientific">Elizabethkingia meningoseptica</name>
    <name type="common">Chryseobacterium meningosepticum</name>
    <dbReference type="NCBI Taxonomy" id="238"/>
    <lineage>
        <taxon>Bacteria</taxon>
        <taxon>Pseudomonadati</taxon>
        <taxon>Bacteroidota</taxon>
        <taxon>Flavobacteriia</taxon>
        <taxon>Flavobacteriales</taxon>
        <taxon>Weeksellaceae</taxon>
        <taxon>Elizabethkingia</taxon>
    </lineage>
</organism>
<evidence type="ECO:0008006" key="4">
    <source>
        <dbReference type="Google" id="ProtNLM"/>
    </source>
</evidence>
<dbReference type="STRING" id="238.BBD35_11070"/>
<keyword evidence="1" id="KW-0732">Signal</keyword>
<dbReference type="EMBL" id="MPOG01000004">
    <property type="protein sequence ID" value="OOH97344.1"/>
    <property type="molecule type" value="Genomic_DNA"/>
</dbReference>
<dbReference type="OrthoDB" id="1492374at2"/>
<reference evidence="2 3" key="1">
    <citation type="submission" date="2016-11" db="EMBL/GenBank/DDBJ databases">
        <title>Genome sequence and comparative genomic analysis of clinical strain Elizabethkingia meningoseptica 61421 PRCM.</title>
        <authorList>
            <person name="Wang M."/>
            <person name="Hu S."/>
            <person name="Cao L."/>
            <person name="Jiang T."/>
            <person name="Zhou Y."/>
            <person name="Ming D."/>
        </authorList>
    </citation>
    <scope>NUCLEOTIDE SEQUENCE [LARGE SCALE GENOMIC DNA]</scope>
    <source>
        <strain evidence="2 3">61421 PRCM</strain>
    </source>
</reference>
<dbReference type="AlphaFoldDB" id="A0A1V3U329"/>
<evidence type="ECO:0000313" key="3">
    <source>
        <dbReference type="Proteomes" id="UP000188947"/>
    </source>
</evidence>
<feature type="signal peptide" evidence="1">
    <location>
        <begin position="1"/>
        <end position="21"/>
    </location>
</feature>
<dbReference type="eggNOG" id="ENOG502ZBR4">
    <property type="taxonomic scope" value="Bacteria"/>
</dbReference>
<dbReference type="Proteomes" id="UP000188947">
    <property type="component" value="Unassembled WGS sequence"/>
</dbReference>
<protein>
    <recommendedName>
        <fullName evidence="4">Outer membrane protein beta-barrel domain-containing protein</fullName>
    </recommendedName>
</protein>
<keyword evidence="3" id="KW-1185">Reference proteome</keyword>
<evidence type="ECO:0000256" key="1">
    <source>
        <dbReference type="SAM" id="SignalP"/>
    </source>
</evidence>
<sequence length="193" mass="20277">MKMIKQAALVAGIFAAGLVSAQSTDMTNMLKVGINGGASTGGNTSANAGVDVSYQYLVTPGFGLGIASGYNHFFGKDKTIAGGEVKYNDFGVVPVAALFRYYPAKTGFYGGADLGYGFIVGKDNVAKDGSAYNTDMPNGGFYLKPEIGYHNQNWNFFVHYTKVFTGDRGQIGDVKFNAGTIGAGVAYNIPLGK</sequence>
<dbReference type="RefSeq" id="WP_069214338.1">
    <property type="nucleotide sequence ID" value="NZ_CP016378.1"/>
</dbReference>
<comment type="caution">
    <text evidence="2">The sequence shown here is derived from an EMBL/GenBank/DDBJ whole genome shotgun (WGS) entry which is preliminary data.</text>
</comment>
<evidence type="ECO:0000313" key="2">
    <source>
        <dbReference type="EMBL" id="OOH97344.1"/>
    </source>
</evidence>
<feature type="chain" id="PRO_5010699396" description="Outer membrane protein beta-barrel domain-containing protein" evidence="1">
    <location>
        <begin position="22"/>
        <end position="193"/>
    </location>
</feature>
<proteinExistence type="predicted"/>